<dbReference type="Pfam" id="PF08741">
    <property type="entry name" value="YwhD"/>
    <property type="match status" value="1"/>
</dbReference>
<keyword evidence="2" id="KW-1185">Reference proteome</keyword>
<reference evidence="1 2" key="1">
    <citation type="submission" date="2016-11" db="EMBL/GenBank/DDBJ databases">
        <title>Paenibacillus species isolates.</title>
        <authorList>
            <person name="Beno S.M."/>
        </authorList>
    </citation>
    <scope>NUCLEOTIDE SEQUENCE [LARGE SCALE GENOMIC DNA]</scope>
    <source>
        <strain evidence="1 2">FSL R5-0378</strain>
    </source>
</reference>
<organism evidence="1 2">
    <name type="scientific">Paenibacillus rhizosphaerae</name>
    <dbReference type="NCBI Taxonomy" id="297318"/>
    <lineage>
        <taxon>Bacteria</taxon>
        <taxon>Bacillati</taxon>
        <taxon>Bacillota</taxon>
        <taxon>Bacilli</taxon>
        <taxon>Bacillales</taxon>
        <taxon>Paenibacillaceae</taxon>
        <taxon>Paenibacillus</taxon>
    </lineage>
</organism>
<evidence type="ECO:0000313" key="1">
    <source>
        <dbReference type="EMBL" id="OMF44266.1"/>
    </source>
</evidence>
<gene>
    <name evidence="1" type="ORF">BK138_34650</name>
</gene>
<accession>A0A1R1DXL8</accession>
<dbReference type="STRING" id="297318.BK138_34650"/>
<dbReference type="AlphaFoldDB" id="A0A1R1DXL8"/>
<comment type="caution">
    <text evidence="1">The sequence shown here is derived from an EMBL/GenBank/DDBJ whole genome shotgun (WGS) entry which is preliminary data.</text>
</comment>
<protein>
    <recommendedName>
        <fullName evidence="3">YwhD family protein</fullName>
    </recommendedName>
</protein>
<dbReference type="EMBL" id="MRTP01000026">
    <property type="protein sequence ID" value="OMF44266.1"/>
    <property type="molecule type" value="Genomic_DNA"/>
</dbReference>
<sequence length="169" mass="19220">MDNKEQVGKKPIALNIVSGKSKHKMGFGAGSIDLNNISPVIIDRGEAVIDIGAMHAKSKPERRIRFTPNREEVPNGRQVWIVWVAVDRDEDGQFYGGATASEMWIDEEERRGWKILADHVNRMDAALKRKFMLDELGSEEKTLLKNLLVSHNEQWWEASPDELKKALEV</sequence>
<name>A0A1R1DXL8_9BACL</name>
<dbReference type="Proteomes" id="UP000187172">
    <property type="component" value="Unassembled WGS sequence"/>
</dbReference>
<evidence type="ECO:0000313" key="2">
    <source>
        <dbReference type="Proteomes" id="UP000187172"/>
    </source>
</evidence>
<dbReference type="RefSeq" id="WP_076176944.1">
    <property type="nucleotide sequence ID" value="NZ_MRTP01000026.1"/>
</dbReference>
<evidence type="ECO:0008006" key="3">
    <source>
        <dbReference type="Google" id="ProtNLM"/>
    </source>
</evidence>
<dbReference type="InterPro" id="IPR014852">
    <property type="entry name" value="YwhD"/>
</dbReference>
<proteinExistence type="predicted"/>